<name>A0A4Y7QH44_9AGAM</name>
<protein>
    <recommendedName>
        <fullName evidence="2">CREG-like beta-barrel domain-containing protein</fullName>
    </recommendedName>
</protein>
<proteinExistence type="predicted"/>
<feature type="chain" id="PRO_5021214771" description="CREG-like beta-barrel domain-containing protein" evidence="1">
    <location>
        <begin position="21"/>
        <end position="203"/>
    </location>
</feature>
<reference evidence="3 4" key="1">
    <citation type="submission" date="2018-06" db="EMBL/GenBank/DDBJ databases">
        <title>A transcriptomic atlas of mushroom development highlights an independent origin of complex multicellularity.</title>
        <authorList>
            <consortium name="DOE Joint Genome Institute"/>
            <person name="Krizsan K."/>
            <person name="Almasi E."/>
            <person name="Merenyi Z."/>
            <person name="Sahu N."/>
            <person name="Viragh M."/>
            <person name="Koszo T."/>
            <person name="Mondo S."/>
            <person name="Kiss B."/>
            <person name="Balint B."/>
            <person name="Kues U."/>
            <person name="Barry K."/>
            <person name="Hegedus J.C."/>
            <person name="Henrissat B."/>
            <person name="Johnson J."/>
            <person name="Lipzen A."/>
            <person name="Ohm R."/>
            <person name="Nagy I."/>
            <person name="Pangilinan J."/>
            <person name="Yan J."/>
            <person name="Xiong Y."/>
            <person name="Grigoriev I.V."/>
            <person name="Hibbett D.S."/>
            <person name="Nagy L.G."/>
        </authorList>
    </citation>
    <scope>NUCLEOTIDE SEQUENCE [LARGE SCALE GENOMIC DNA]</scope>
    <source>
        <strain evidence="3 4">SZMC22713</strain>
    </source>
</reference>
<dbReference type="InterPro" id="IPR055343">
    <property type="entry name" value="CREG_beta-barrel"/>
</dbReference>
<dbReference type="Pfam" id="PF13883">
    <property type="entry name" value="CREG_beta-barrel"/>
    <property type="match status" value="1"/>
</dbReference>
<dbReference type="PANTHER" id="PTHR37273">
    <property type="entry name" value="CHROMOSOME 8, WHOLE GENOME SHOTGUN SEQUENCE"/>
    <property type="match status" value="1"/>
</dbReference>
<keyword evidence="1" id="KW-0732">Signal</keyword>
<dbReference type="OrthoDB" id="2138282at2759"/>
<dbReference type="SUPFAM" id="SSF50475">
    <property type="entry name" value="FMN-binding split barrel"/>
    <property type="match status" value="1"/>
</dbReference>
<sequence>MFFKTLYWLALAWSTSLTSAFETVEDAASIARTLMTSTGVGTMATLYPNDHPYLAGEPFALQEYYSSCHTNGSLTLIFMPISRHSQNILHSRNHSASITVWSSPPAASQARVSLMGKVHVFPDGTGGENSIRECYIKSHPDAKRWLPDNEHGPHTALWARFDPHTIYFVGGFGDEHYIGSIPLPLYQETNPTISVTGRLNVQL</sequence>
<feature type="signal peptide" evidence="1">
    <location>
        <begin position="1"/>
        <end position="20"/>
    </location>
</feature>
<dbReference type="EMBL" id="ML170162">
    <property type="protein sequence ID" value="TDL26159.1"/>
    <property type="molecule type" value="Genomic_DNA"/>
</dbReference>
<feature type="domain" description="CREG-like beta-barrel" evidence="2">
    <location>
        <begin position="23"/>
        <end position="182"/>
    </location>
</feature>
<dbReference type="AlphaFoldDB" id="A0A4Y7QH44"/>
<dbReference type="Proteomes" id="UP000294933">
    <property type="component" value="Unassembled WGS sequence"/>
</dbReference>
<gene>
    <name evidence="3" type="ORF">BD410DRAFT_784208</name>
</gene>
<dbReference type="VEuPathDB" id="FungiDB:BD410DRAFT_784208"/>
<dbReference type="STRING" id="50990.A0A4Y7QH44"/>
<accession>A0A4Y7QH44</accession>
<evidence type="ECO:0000259" key="2">
    <source>
        <dbReference type="Pfam" id="PF13883"/>
    </source>
</evidence>
<evidence type="ECO:0000256" key="1">
    <source>
        <dbReference type="SAM" id="SignalP"/>
    </source>
</evidence>
<dbReference type="InterPro" id="IPR012349">
    <property type="entry name" value="Split_barrel_FMN-bd"/>
</dbReference>
<evidence type="ECO:0000313" key="4">
    <source>
        <dbReference type="Proteomes" id="UP000294933"/>
    </source>
</evidence>
<keyword evidence="4" id="KW-1185">Reference proteome</keyword>
<dbReference type="PANTHER" id="PTHR37273:SF1">
    <property type="entry name" value="ADL397C-AP"/>
    <property type="match status" value="1"/>
</dbReference>
<evidence type="ECO:0000313" key="3">
    <source>
        <dbReference type="EMBL" id="TDL26159.1"/>
    </source>
</evidence>
<dbReference type="Gene3D" id="2.30.110.10">
    <property type="entry name" value="Electron Transport, Fmn-binding Protein, Chain A"/>
    <property type="match status" value="1"/>
</dbReference>
<organism evidence="3 4">
    <name type="scientific">Rickenella mellea</name>
    <dbReference type="NCBI Taxonomy" id="50990"/>
    <lineage>
        <taxon>Eukaryota</taxon>
        <taxon>Fungi</taxon>
        <taxon>Dikarya</taxon>
        <taxon>Basidiomycota</taxon>
        <taxon>Agaricomycotina</taxon>
        <taxon>Agaricomycetes</taxon>
        <taxon>Hymenochaetales</taxon>
        <taxon>Rickenellaceae</taxon>
        <taxon>Rickenella</taxon>
    </lineage>
</organism>